<keyword evidence="3" id="KW-1185">Reference proteome</keyword>
<dbReference type="SUPFAM" id="SSF159888">
    <property type="entry name" value="YdhG-like"/>
    <property type="match status" value="1"/>
</dbReference>
<dbReference type="EMBL" id="JBGQPK010000001">
    <property type="protein sequence ID" value="MFL2028038.1"/>
    <property type="molecule type" value="Genomic_DNA"/>
</dbReference>
<evidence type="ECO:0000313" key="3">
    <source>
        <dbReference type="Proteomes" id="UP001625389"/>
    </source>
</evidence>
<comment type="caution">
    <text evidence="2">The sequence shown here is derived from an EMBL/GenBank/DDBJ whole genome shotgun (WGS) entry which is preliminary data.</text>
</comment>
<name>A0ABW8U9K8_9LACO</name>
<proteinExistence type="predicted"/>
<sequence length="124" mass="14272">MHSEIFTDYLTKIDPAQRERTAEILDWVSANFPQLTPKIAWNQPMFTDHGTFIIGFSNSKKHLAISPEAAGITHFSATITAAGYEHTKNLLRFPWEKPVDYNLLTELINFNLTDKADTDTFWRK</sequence>
<dbReference type="Gene3D" id="3.90.1150.200">
    <property type="match status" value="1"/>
</dbReference>
<organism evidence="2 3">
    <name type="scientific">Loigolactobacillus zhaoyuanensis</name>
    <dbReference type="NCBI Taxonomy" id="2486017"/>
    <lineage>
        <taxon>Bacteria</taxon>
        <taxon>Bacillati</taxon>
        <taxon>Bacillota</taxon>
        <taxon>Bacilli</taxon>
        <taxon>Lactobacillales</taxon>
        <taxon>Lactobacillaceae</taxon>
        <taxon>Loigolactobacillus</taxon>
    </lineage>
</organism>
<accession>A0ABW8U9K8</accession>
<dbReference type="RefSeq" id="WP_125548674.1">
    <property type="nucleotide sequence ID" value="NZ_JBGQPK010000001.1"/>
</dbReference>
<reference evidence="2 3" key="1">
    <citation type="submission" date="2024-08" db="EMBL/GenBank/DDBJ databases">
        <authorList>
            <person name="Arias E."/>
        </authorList>
    </citation>
    <scope>NUCLEOTIDE SEQUENCE [LARGE SCALE GENOMIC DNA]</scope>
    <source>
        <strain evidence="2 3">FAM 25317</strain>
    </source>
</reference>
<protein>
    <submittedName>
        <fullName evidence="2">Iron chaperone</fullName>
    </submittedName>
</protein>
<dbReference type="Proteomes" id="UP001625389">
    <property type="component" value="Unassembled WGS sequence"/>
</dbReference>
<evidence type="ECO:0000313" key="2">
    <source>
        <dbReference type="EMBL" id="MFL2028038.1"/>
    </source>
</evidence>
<dbReference type="InterPro" id="IPR014922">
    <property type="entry name" value="YdhG-like"/>
</dbReference>
<evidence type="ECO:0000259" key="1">
    <source>
        <dbReference type="Pfam" id="PF08818"/>
    </source>
</evidence>
<dbReference type="Pfam" id="PF08818">
    <property type="entry name" value="DUF1801"/>
    <property type="match status" value="1"/>
</dbReference>
<gene>
    <name evidence="2" type="ORF">ACEN34_00185</name>
</gene>
<feature type="domain" description="YdhG-like" evidence="1">
    <location>
        <begin position="17"/>
        <end position="111"/>
    </location>
</feature>